<name>A0A8B4H902_9CORY</name>
<protein>
    <submittedName>
        <fullName evidence="1">Uncharacterized protein</fullName>
    </submittedName>
</protein>
<proteinExistence type="predicted"/>
<sequence>MGETCSSLSQPGASHQRPCVVRFVVRSCLQAHPGFGATASGRKTACGNRYRWCRNMLLVRLWRGPVDNFTVGYEGVRRRGVVKLNIAGGTHLFSWGEKTTMTRWWCVIRGRGTPGATPTHVPRKIRAITNPRPHLPSGELRWGLQVPKSSKHGPYHCGVSGGAGR</sequence>
<dbReference type="EMBL" id="UARK01000023">
    <property type="protein sequence ID" value="SPW30850.1"/>
    <property type="molecule type" value="Genomic_DNA"/>
</dbReference>
<evidence type="ECO:0000313" key="2">
    <source>
        <dbReference type="Proteomes" id="UP000249886"/>
    </source>
</evidence>
<reference evidence="1 2" key="1">
    <citation type="submission" date="2018-06" db="EMBL/GenBank/DDBJ databases">
        <authorList>
            <consortium name="Pathogen Informatics"/>
            <person name="Doyle S."/>
        </authorList>
    </citation>
    <scope>NUCLEOTIDE SEQUENCE [LARGE SCALE GENOMIC DNA]</scope>
    <source>
        <strain evidence="1 2">NCTC10254</strain>
    </source>
</reference>
<organism evidence="1 2">
    <name type="scientific">Corynebacterium matruchotii</name>
    <dbReference type="NCBI Taxonomy" id="43768"/>
    <lineage>
        <taxon>Bacteria</taxon>
        <taxon>Bacillati</taxon>
        <taxon>Actinomycetota</taxon>
        <taxon>Actinomycetes</taxon>
        <taxon>Mycobacteriales</taxon>
        <taxon>Corynebacteriaceae</taxon>
        <taxon>Corynebacterium</taxon>
    </lineage>
</organism>
<dbReference type="AlphaFoldDB" id="A0A8B4H902"/>
<comment type="caution">
    <text evidence="1">The sequence shown here is derived from an EMBL/GenBank/DDBJ whole genome shotgun (WGS) entry which is preliminary data.</text>
</comment>
<gene>
    <name evidence="1" type="ORF">NCTC10254_01959</name>
</gene>
<evidence type="ECO:0000313" key="1">
    <source>
        <dbReference type="EMBL" id="SPW30850.1"/>
    </source>
</evidence>
<accession>A0A8B4H902</accession>
<dbReference type="Proteomes" id="UP000249886">
    <property type="component" value="Unassembled WGS sequence"/>
</dbReference>